<name>A0A482WQ21_LAOST</name>
<feature type="region of interest" description="Disordered" evidence="4">
    <location>
        <begin position="495"/>
        <end position="555"/>
    </location>
</feature>
<dbReference type="FunFam" id="3.30.420.40:FF:000495">
    <property type="entry name" value="Heat shock protein 4b"/>
    <property type="match status" value="1"/>
</dbReference>
<feature type="compositionally biased region" description="Basic and acidic residues" evidence="4">
    <location>
        <begin position="810"/>
        <end position="827"/>
    </location>
</feature>
<dbReference type="InterPro" id="IPR043129">
    <property type="entry name" value="ATPase_NBD"/>
</dbReference>
<proteinExistence type="inferred from homology"/>
<dbReference type="FunFam" id="1.20.1270.10:FF:000002">
    <property type="entry name" value="Heat shock 70 kDa protein 4"/>
    <property type="match status" value="1"/>
</dbReference>
<dbReference type="PRINTS" id="PR00301">
    <property type="entry name" value="HEATSHOCK70"/>
</dbReference>
<evidence type="ECO:0000313" key="6">
    <source>
        <dbReference type="Proteomes" id="UP000291343"/>
    </source>
</evidence>
<feature type="region of interest" description="Disordered" evidence="4">
    <location>
        <begin position="774"/>
        <end position="827"/>
    </location>
</feature>
<dbReference type="Pfam" id="PF00012">
    <property type="entry name" value="HSP70"/>
    <property type="match status" value="1"/>
</dbReference>
<dbReference type="PANTHER" id="PTHR45639">
    <property type="entry name" value="HSC70CB, ISOFORM G-RELATED"/>
    <property type="match status" value="1"/>
</dbReference>
<dbReference type="SMR" id="A0A482WQ21"/>
<gene>
    <name evidence="5" type="ORF">LSTR_LSTR009567</name>
</gene>
<dbReference type="InterPro" id="IPR029048">
    <property type="entry name" value="HSP70_C_sf"/>
</dbReference>
<evidence type="ECO:0000256" key="1">
    <source>
        <dbReference type="ARBA" id="ARBA00007381"/>
    </source>
</evidence>
<dbReference type="SUPFAM" id="SSF100934">
    <property type="entry name" value="Heat shock protein 70kD (HSP70), C-terminal subdomain"/>
    <property type="match status" value="2"/>
</dbReference>
<dbReference type="Proteomes" id="UP000291343">
    <property type="component" value="Unassembled WGS sequence"/>
</dbReference>
<dbReference type="Gene3D" id="3.30.30.30">
    <property type="match status" value="1"/>
</dbReference>
<dbReference type="SUPFAM" id="SSF53067">
    <property type="entry name" value="Actin-like ATPase domain"/>
    <property type="match status" value="2"/>
</dbReference>
<dbReference type="FunCoup" id="A0A482WQ21">
    <property type="interactions" value="2657"/>
</dbReference>
<reference evidence="5 6" key="1">
    <citation type="journal article" date="2017" name="Gigascience">
        <title>Genome sequence of the small brown planthopper, Laodelphax striatellus.</title>
        <authorList>
            <person name="Zhu J."/>
            <person name="Jiang F."/>
            <person name="Wang X."/>
            <person name="Yang P."/>
            <person name="Bao Y."/>
            <person name="Zhao W."/>
            <person name="Wang W."/>
            <person name="Lu H."/>
            <person name="Wang Q."/>
            <person name="Cui N."/>
            <person name="Li J."/>
            <person name="Chen X."/>
            <person name="Luo L."/>
            <person name="Yu J."/>
            <person name="Kang L."/>
            <person name="Cui F."/>
        </authorList>
    </citation>
    <scope>NUCLEOTIDE SEQUENCE [LARGE SCALE GENOMIC DNA]</scope>
    <source>
        <strain evidence="5">Lst14</strain>
    </source>
</reference>
<dbReference type="SUPFAM" id="SSF100920">
    <property type="entry name" value="Heat shock protein 70kD (HSP70), peptide-binding domain"/>
    <property type="match status" value="1"/>
</dbReference>
<protein>
    <submittedName>
        <fullName evidence="5">Uncharacterized protein</fullName>
    </submittedName>
</protein>
<dbReference type="CDD" id="cd10228">
    <property type="entry name" value="ASKHA_NBD_HSP70_HSPA4_like"/>
    <property type="match status" value="1"/>
</dbReference>
<dbReference type="STRING" id="195883.A0A482WQ21"/>
<accession>A0A482WQ21</accession>
<dbReference type="FunFam" id="3.90.640.10:FF:000004">
    <property type="entry name" value="Heat shock 70 kDa protein 4"/>
    <property type="match status" value="1"/>
</dbReference>
<organism evidence="5 6">
    <name type="scientific">Laodelphax striatellus</name>
    <name type="common">Small brown planthopper</name>
    <name type="synonym">Delphax striatella</name>
    <dbReference type="NCBI Taxonomy" id="195883"/>
    <lineage>
        <taxon>Eukaryota</taxon>
        <taxon>Metazoa</taxon>
        <taxon>Ecdysozoa</taxon>
        <taxon>Arthropoda</taxon>
        <taxon>Hexapoda</taxon>
        <taxon>Insecta</taxon>
        <taxon>Pterygota</taxon>
        <taxon>Neoptera</taxon>
        <taxon>Paraneoptera</taxon>
        <taxon>Hemiptera</taxon>
        <taxon>Auchenorrhyncha</taxon>
        <taxon>Fulgoroidea</taxon>
        <taxon>Delphacidae</taxon>
        <taxon>Criomorphinae</taxon>
        <taxon>Laodelphax</taxon>
    </lineage>
</organism>
<dbReference type="FunFam" id="3.30.30.30:FF:000002">
    <property type="entry name" value="Heat shock 70 kDa protein 4"/>
    <property type="match status" value="1"/>
</dbReference>
<feature type="compositionally biased region" description="Low complexity" evidence="4">
    <location>
        <begin position="783"/>
        <end position="805"/>
    </location>
</feature>
<dbReference type="PROSITE" id="PS01036">
    <property type="entry name" value="HSP70_3"/>
    <property type="match status" value="1"/>
</dbReference>
<comment type="caution">
    <text evidence="5">The sequence shown here is derived from an EMBL/GenBank/DDBJ whole genome shotgun (WGS) entry which is preliminary data.</text>
</comment>
<dbReference type="GO" id="GO:0140662">
    <property type="term" value="F:ATP-dependent protein folding chaperone"/>
    <property type="evidence" value="ECO:0007669"/>
    <property type="project" value="InterPro"/>
</dbReference>
<dbReference type="Gene3D" id="1.20.1270.10">
    <property type="match status" value="1"/>
</dbReference>
<dbReference type="InterPro" id="IPR018181">
    <property type="entry name" value="Heat_shock_70_CS"/>
</dbReference>
<dbReference type="Gene3D" id="3.90.640.10">
    <property type="entry name" value="Actin, Chain A, domain 4"/>
    <property type="match status" value="1"/>
</dbReference>
<sequence>MAAMSVIGIDFGNQSSYVAVARAGGIETIANDYSLRATPSCVAFSEKSRILGVAAKNQQITNLDNTFSGFKRLLGRKYNDPAVQAELRELPFKTVQQKNGGIGIKANFQGETHVFSPEQITAMFFTKLKDTSEIALKTKVNDCVISVPSFFTDAERRALLDAAAIAGLNVLRLMNETTATALAYGIYKEDLPAPEEKPRNVIFVDCGYSSLQVSACAFHKGKLKMLASASDPNLGGRDIDLILAEEFNKNFQQKFKVDARSNPRAFLRLMNEVEKFKKQMSANSTKLSLFIDCFIDDKDVSGEMKRADMEALCSHLLQRVEKTLKQCLEESKLKLDEIYSVEIIGGSTRIPAIKQLISNVFNKTASTTLNQDEAVARGCALQCAMLSPAVRVREFSVTDIQNYPIKLVWDANMGENGEMEVFSLHHAVPFSKMLTFYRKEPFSIKAYYSGQIPYPDPYIGQFVVKDVKPTSSGDSAKVKVKVRVNLHGILTVTSAKREVPVENDQQPMDETAPAPAQPEPMEASPKQDAPPGADATHENNPEEEQEKKEEKKSGKKITITELPIESFTNGLSLVDINNLLELECKMIASDKQEKERVDTRNALEEYIYELRGELNNEPCNDPNGRLSLCQFVKEADHKSLIKQLDDLETWLYEDGDECSRQIYAEKLSSLKNIGEPIKMRQQEREQRPIAFNEFVASIQQAIGVVEQFRAGSKLYNHLVEADVAKVEQSINSARKWVEDKLAESSSCPLIENPAITVAQIRQERLNFEQEVSPILKKAKRKPAPASDSPAPNDNNSNGQQQQQQQPSADGDQKQPADHNSGEKMDVE</sequence>
<dbReference type="InParanoid" id="A0A482WQ21"/>
<keyword evidence="6" id="KW-1185">Reference proteome</keyword>
<dbReference type="FunFam" id="3.30.420.40:FF:000171">
    <property type="entry name" value="Heat shock 70 kDa protein 4"/>
    <property type="match status" value="1"/>
</dbReference>
<comment type="similarity">
    <text evidence="1">Belongs to the heat shock protein 70 family.</text>
</comment>
<evidence type="ECO:0000313" key="5">
    <source>
        <dbReference type="EMBL" id="RZF35699.1"/>
    </source>
</evidence>
<dbReference type="Gene3D" id="2.60.34.10">
    <property type="entry name" value="Substrate Binding Domain Of DNAk, Chain A, domain 1"/>
    <property type="match status" value="1"/>
</dbReference>
<evidence type="ECO:0000256" key="3">
    <source>
        <dbReference type="ARBA" id="ARBA00022840"/>
    </source>
</evidence>
<keyword evidence="2" id="KW-0547">Nucleotide-binding</keyword>
<dbReference type="InterPro" id="IPR013126">
    <property type="entry name" value="Hsp_70_fam"/>
</dbReference>
<keyword evidence="3" id="KW-0067">ATP-binding</keyword>
<dbReference type="GO" id="GO:0005524">
    <property type="term" value="F:ATP binding"/>
    <property type="evidence" value="ECO:0007669"/>
    <property type="project" value="UniProtKB-KW"/>
</dbReference>
<evidence type="ECO:0000256" key="2">
    <source>
        <dbReference type="ARBA" id="ARBA00022741"/>
    </source>
</evidence>
<dbReference type="GO" id="GO:0005634">
    <property type="term" value="C:nucleus"/>
    <property type="evidence" value="ECO:0007669"/>
    <property type="project" value="TreeGrafter"/>
</dbReference>
<dbReference type="Gene3D" id="3.30.420.40">
    <property type="match status" value="2"/>
</dbReference>
<dbReference type="EMBL" id="QKKF02027689">
    <property type="protein sequence ID" value="RZF35699.1"/>
    <property type="molecule type" value="Genomic_DNA"/>
</dbReference>
<dbReference type="AlphaFoldDB" id="A0A482WQ21"/>
<evidence type="ECO:0000256" key="4">
    <source>
        <dbReference type="SAM" id="MobiDB-lite"/>
    </source>
</evidence>
<feature type="compositionally biased region" description="Low complexity" evidence="4">
    <location>
        <begin position="510"/>
        <end position="524"/>
    </location>
</feature>
<feature type="compositionally biased region" description="Basic and acidic residues" evidence="4">
    <location>
        <begin position="535"/>
        <end position="552"/>
    </location>
</feature>
<dbReference type="GO" id="GO:0005829">
    <property type="term" value="C:cytosol"/>
    <property type="evidence" value="ECO:0007669"/>
    <property type="project" value="TreeGrafter"/>
</dbReference>
<dbReference type="PANTHER" id="PTHR45639:SF4">
    <property type="entry name" value="HSC70CB, ISOFORM G"/>
    <property type="match status" value="1"/>
</dbReference>
<dbReference type="OrthoDB" id="434160at2759"/>
<dbReference type="InterPro" id="IPR029047">
    <property type="entry name" value="HSP70_peptide-bd_sf"/>
</dbReference>